<dbReference type="PROSITE" id="PS00232">
    <property type="entry name" value="CADHERIN_1"/>
    <property type="match status" value="2"/>
</dbReference>
<dbReference type="PROSITE" id="PS50268">
    <property type="entry name" value="CADHERIN_2"/>
    <property type="match status" value="7"/>
</dbReference>
<accession>A0AAV4GS64</accession>
<feature type="domain" description="Cadherin" evidence="11">
    <location>
        <begin position="181"/>
        <end position="291"/>
    </location>
</feature>
<feature type="region of interest" description="Disordered" evidence="9">
    <location>
        <begin position="1016"/>
        <end position="1100"/>
    </location>
</feature>
<dbReference type="FunFam" id="2.60.40.60:FF:000092">
    <property type="entry name" value="Protocadherin 8"/>
    <property type="match status" value="1"/>
</dbReference>
<dbReference type="InterPro" id="IPR020894">
    <property type="entry name" value="Cadherin_CS"/>
</dbReference>
<dbReference type="Pfam" id="PF00028">
    <property type="entry name" value="Cadherin"/>
    <property type="match status" value="6"/>
</dbReference>
<feature type="region of interest" description="Disordered" evidence="9">
    <location>
        <begin position="924"/>
        <end position="953"/>
    </location>
</feature>
<dbReference type="Gene3D" id="2.60.40.60">
    <property type="entry name" value="Cadherins"/>
    <property type="match status" value="7"/>
</dbReference>
<keyword evidence="6 10" id="KW-1133">Transmembrane helix</keyword>
<sequence length="1481" mass="158859">MSLMMKKKKNLPCSYSMPSKKFSKSVVIDMRSAKGITSRHSIVAALLLLLTLATATHAQSLRIEKTIKEELLPGSVVAELMKEPELKTLLEGAKTVASGNGTLHFSVLTSTNPRADYFSAEPTKGVISIRRRLDRETVCSFRRECVLDFEVAVRSVLGSFFHIIHFAVTVLDVNDNSPEFNEPRFELNVPEESDAGRKFPLPTAFDQDTGPGNGVKDYLLLKGPPMFDLITEQTVLNTTDVFLTLDSVVNREKSESYKILVGAVDGGVPSLTGTLTVEVKISDINDNFPVFNQSVYIATVPEDFGRDQPVQTVKATDADSGANGDLLYKFSPMQPFENLLFFSIDANTGSIFLTRPIESRTGQRIELIVMASDKGYPPKTANAKVEIFVEDTVNSMPVIIADALGGANGVAEVSEYAQPGKVVAHVSVTDPDSGPNGETSCGLSAPEFQLESLGGSGGGKFTAVLKAPLDRETTDHYDVIVTCRDSGVPALVATGQFAVRVLDENDKDPVFEPRVYEVNIFENNTIGTSIVELSATDGDIGKNAELTFDVAGINSKKFSVDSDGFMTALLPLDREDSQRIVVTVLAADGGIPSRSATATVVINLLDINDCRPEFDRDVFEFSVEEGTRVGHFVGIVSASDQDDGTNQRLFYHFPLKGQSSRLFHMDLDGGIISTGAVLDREESAMHTVLVLATDRGNPPLTGTATVVVKVLDVNDNDPVFEFPLATTETGWENDSLSIPHSCDPAKPLATVKARDKDEGLNAQIVYTLSSINYSAPFSMNPSTGAISLDGELSPDDVGLYIMTVAATDQGPKQQRATQAPLYIDVFFDNSTLLLGAGNVHGPSQALVLGIVISLIVLVLACLLAVVFVVCFRRSRTHRKLNGGVPNSVSTSSTAKLQGGYYIAPGVRGSSDSILASKHSSHTGTYNSAVSPGGDSSVTTPLTNGTDEADGGMRTANPYVVILPRSESVAPSEIIEISRTGRQAANLNDTSDNLDNAEDATMFSTFKSEEDILAPGFRSGSLRRPSHDASSIAKRSAANDTFDDLSNDDDSTSDSGRGGSEVDINNGAAAANKERARAMAATPVSMKSGISNRLSPLPQGLESDYSQRTFVTFRGESPNSFRFDSDSDTLTRRRGRIPNSPGFPTSPAQFQPDGDSDAATSPTAMMPPLSFRRFDFSGPPRRLSESDGTDSELGAAAAVPPPRGRFQNMRRPLFPSSSIPNSSTPLYPNPQHIAGIYTPNVPSASHLNGYNSGGEGGPLTSSFLPGRQPFRVTPLLPMYAPPSSNEHRPESESDAQLSDSSGSTNPTNRFRSNHVPRLPYYPGMEFSHHAYGGSNRNSIGAFSNNSALSNTEPPYQYYQDQTNPTRSVGDYQPRARALTSSTSSNGGGSDPLRNAGPDARVSVNYGNVVSELQTSRPVSMEADFLLPPYPDADGSPGTGDGNDGDDDEDNQLHVHSGYTGFSPHRDSEREALFSHSKLESSA</sequence>
<name>A0AAV4GS64_9GAST</name>
<dbReference type="GO" id="GO:0008013">
    <property type="term" value="F:beta-catenin binding"/>
    <property type="evidence" value="ECO:0007669"/>
    <property type="project" value="TreeGrafter"/>
</dbReference>
<dbReference type="PANTHER" id="PTHR24027">
    <property type="entry name" value="CADHERIN-23"/>
    <property type="match status" value="1"/>
</dbReference>
<feature type="region of interest" description="Disordered" evidence="9">
    <location>
        <begin position="1257"/>
        <end position="1315"/>
    </location>
</feature>
<evidence type="ECO:0000259" key="11">
    <source>
        <dbReference type="PROSITE" id="PS50268"/>
    </source>
</evidence>
<feature type="domain" description="Cadherin" evidence="11">
    <location>
        <begin position="512"/>
        <end position="614"/>
    </location>
</feature>
<organism evidence="12 13">
    <name type="scientific">Elysia marginata</name>
    <dbReference type="NCBI Taxonomy" id="1093978"/>
    <lineage>
        <taxon>Eukaryota</taxon>
        <taxon>Metazoa</taxon>
        <taxon>Spiralia</taxon>
        <taxon>Lophotrochozoa</taxon>
        <taxon>Mollusca</taxon>
        <taxon>Gastropoda</taxon>
        <taxon>Heterobranchia</taxon>
        <taxon>Euthyneura</taxon>
        <taxon>Panpulmonata</taxon>
        <taxon>Sacoglossa</taxon>
        <taxon>Placobranchoidea</taxon>
        <taxon>Plakobranchidae</taxon>
        <taxon>Elysia</taxon>
    </lineage>
</organism>
<feature type="compositionally biased region" description="Polar residues" evidence="9">
    <location>
        <begin position="924"/>
        <end position="945"/>
    </location>
</feature>
<feature type="compositionally biased region" description="Polar residues" evidence="9">
    <location>
        <begin position="1293"/>
        <end position="1309"/>
    </location>
</feature>
<feature type="region of interest" description="Disordered" evidence="9">
    <location>
        <begin position="1115"/>
        <end position="1206"/>
    </location>
</feature>
<feature type="domain" description="Cadherin" evidence="11">
    <location>
        <begin position="292"/>
        <end position="399"/>
    </location>
</feature>
<feature type="region of interest" description="Disordered" evidence="9">
    <location>
        <begin position="1342"/>
        <end position="1398"/>
    </location>
</feature>
<evidence type="ECO:0000256" key="2">
    <source>
        <dbReference type="ARBA" id="ARBA00022692"/>
    </source>
</evidence>
<protein>
    <submittedName>
        <fullName evidence="12">Protocadherin-11 X-linked</fullName>
    </submittedName>
</protein>
<dbReference type="CDD" id="cd11304">
    <property type="entry name" value="Cadherin_repeat"/>
    <property type="match status" value="7"/>
</dbReference>
<evidence type="ECO:0000256" key="5">
    <source>
        <dbReference type="ARBA" id="ARBA00022889"/>
    </source>
</evidence>
<dbReference type="GO" id="GO:0034332">
    <property type="term" value="P:adherens junction organization"/>
    <property type="evidence" value="ECO:0007669"/>
    <property type="project" value="TreeGrafter"/>
</dbReference>
<feature type="domain" description="Cadherin" evidence="11">
    <location>
        <begin position="66"/>
        <end position="180"/>
    </location>
</feature>
<evidence type="ECO:0000313" key="12">
    <source>
        <dbReference type="EMBL" id="GFR88384.1"/>
    </source>
</evidence>
<dbReference type="EMBL" id="BMAT01012226">
    <property type="protein sequence ID" value="GFR88384.1"/>
    <property type="molecule type" value="Genomic_DNA"/>
</dbReference>
<comment type="subcellular location">
    <subcellularLocation>
        <location evidence="1">Membrane</location>
    </subcellularLocation>
</comment>
<dbReference type="FunFam" id="2.60.40.60:FF:000020">
    <property type="entry name" value="Dachsous cadherin-related 1b"/>
    <property type="match status" value="2"/>
</dbReference>
<reference evidence="12 13" key="1">
    <citation type="journal article" date="2021" name="Elife">
        <title>Chloroplast acquisition without the gene transfer in kleptoplastic sea slugs, Plakobranchus ocellatus.</title>
        <authorList>
            <person name="Maeda T."/>
            <person name="Takahashi S."/>
            <person name="Yoshida T."/>
            <person name="Shimamura S."/>
            <person name="Takaki Y."/>
            <person name="Nagai Y."/>
            <person name="Toyoda A."/>
            <person name="Suzuki Y."/>
            <person name="Arimoto A."/>
            <person name="Ishii H."/>
            <person name="Satoh N."/>
            <person name="Nishiyama T."/>
            <person name="Hasebe M."/>
            <person name="Maruyama T."/>
            <person name="Minagawa J."/>
            <person name="Obokata J."/>
            <person name="Shigenobu S."/>
        </authorList>
    </citation>
    <scope>NUCLEOTIDE SEQUENCE [LARGE SCALE GENOMIC DNA]</scope>
</reference>
<evidence type="ECO:0000256" key="4">
    <source>
        <dbReference type="ARBA" id="ARBA00022837"/>
    </source>
</evidence>
<feature type="region of interest" description="Disordered" evidence="9">
    <location>
        <begin position="1422"/>
        <end position="1481"/>
    </location>
</feature>
<evidence type="ECO:0000256" key="3">
    <source>
        <dbReference type="ARBA" id="ARBA00022737"/>
    </source>
</evidence>
<dbReference type="PANTHER" id="PTHR24027:SF438">
    <property type="entry name" value="CADHERIN 23"/>
    <property type="match status" value="1"/>
</dbReference>
<comment type="caution">
    <text evidence="12">The sequence shown here is derived from an EMBL/GenBank/DDBJ whole genome shotgun (WGS) entry which is preliminary data.</text>
</comment>
<dbReference type="GO" id="GO:0016342">
    <property type="term" value="C:catenin complex"/>
    <property type="evidence" value="ECO:0007669"/>
    <property type="project" value="TreeGrafter"/>
</dbReference>
<dbReference type="InterPro" id="IPR013164">
    <property type="entry name" value="Cadherin_N"/>
</dbReference>
<keyword evidence="2 10" id="KW-0812">Transmembrane</keyword>
<feature type="compositionally biased region" description="Polar residues" evidence="9">
    <location>
        <begin position="1342"/>
        <end position="1365"/>
    </location>
</feature>
<dbReference type="GO" id="GO:0016339">
    <property type="term" value="P:calcium-dependent cell-cell adhesion via plasma membrane cell adhesion molecules"/>
    <property type="evidence" value="ECO:0007669"/>
    <property type="project" value="TreeGrafter"/>
</dbReference>
<feature type="compositionally biased region" description="Acidic residues" evidence="9">
    <location>
        <begin position="1040"/>
        <end position="1051"/>
    </location>
</feature>
<feature type="domain" description="Cadherin" evidence="11">
    <location>
        <begin position="615"/>
        <end position="720"/>
    </location>
</feature>
<evidence type="ECO:0000256" key="7">
    <source>
        <dbReference type="ARBA" id="ARBA00023136"/>
    </source>
</evidence>
<dbReference type="SUPFAM" id="SSF49313">
    <property type="entry name" value="Cadherin-like"/>
    <property type="match status" value="7"/>
</dbReference>
<feature type="transmembrane region" description="Helical" evidence="10">
    <location>
        <begin position="846"/>
        <end position="871"/>
    </location>
</feature>
<dbReference type="Pfam" id="PF08266">
    <property type="entry name" value="Cadherin_2"/>
    <property type="match status" value="1"/>
</dbReference>
<dbReference type="GO" id="GO:0000902">
    <property type="term" value="P:cell morphogenesis"/>
    <property type="evidence" value="ECO:0007669"/>
    <property type="project" value="TreeGrafter"/>
</dbReference>
<keyword evidence="4 8" id="KW-0106">Calcium</keyword>
<dbReference type="GO" id="GO:0007156">
    <property type="term" value="P:homophilic cell adhesion via plasma membrane adhesion molecules"/>
    <property type="evidence" value="ECO:0007669"/>
    <property type="project" value="InterPro"/>
</dbReference>
<dbReference type="SMART" id="SM00112">
    <property type="entry name" value="CA"/>
    <property type="match status" value="7"/>
</dbReference>
<evidence type="ECO:0000256" key="9">
    <source>
        <dbReference type="SAM" id="MobiDB-lite"/>
    </source>
</evidence>
<dbReference type="GO" id="GO:0045296">
    <property type="term" value="F:cadherin binding"/>
    <property type="evidence" value="ECO:0007669"/>
    <property type="project" value="TreeGrafter"/>
</dbReference>
<dbReference type="GO" id="GO:0044331">
    <property type="term" value="P:cell-cell adhesion mediated by cadherin"/>
    <property type="evidence" value="ECO:0007669"/>
    <property type="project" value="TreeGrafter"/>
</dbReference>
<dbReference type="GO" id="GO:0005912">
    <property type="term" value="C:adherens junction"/>
    <property type="evidence" value="ECO:0007669"/>
    <property type="project" value="TreeGrafter"/>
</dbReference>
<evidence type="ECO:0000313" key="13">
    <source>
        <dbReference type="Proteomes" id="UP000762676"/>
    </source>
</evidence>
<evidence type="ECO:0000256" key="6">
    <source>
        <dbReference type="ARBA" id="ARBA00022989"/>
    </source>
</evidence>
<dbReference type="InterPro" id="IPR002126">
    <property type="entry name" value="Cadherin-like_dom"/>
</dbReference>
<feature type="domain" description="Cadherin" evidence="11">
    <location>
        <begin position="737"/>
        <end position="844"/>
    </location>
</feature>
<dbReference type="PRINTS" id="PR00205">
    <property type="entry name" value="CADHERIN"/>
</dbReference>
<feature type="compositionally biased region" description="Basic and acidic residues" evidence="9">
    <location>
        <begin position="1462"/>
        <end position="1481"/>
    </location>
</feature>
<keyword evidence="13" id="KW-1185">Reference proteome</keyword>
<keyword evidence="3" id="KW-0677">Repeat</keyword>
<dbReference type="GO" id="GO:0007043">
    <property type="term" value="P:cell-cell junction assembly"/>
    <property type="evidence" value="ECO:0007669"/>
    <property type="project" value="TreeGrafter"/>
</dbReference>
<keyword evidence="5" id="KW-0130">Cell adhesion</keyword>
<keyword evidence="7 10" id="KW-0472">Membrane</keyword>
<evidence type="ECO:0000256" key="1">
    <source>
        <dbReference type="ARBA" id="ARBA00004370"/>
    </source>
</evidence>
<dbReference type="FunFam" id="2.60.40.60:FF:000015">
    <property type="entry name" value="FAT atypical cadherin 1"/>
    <property type="match status" value="1"/>
</dbReference>
<proteinExistence type="predicted"/>
<dbReference type="GO" id="GO:0005509">
    <property type="term" value="F:calcium ion binding"/>
    <property type="evidence" value="ECO:0007669"/>
    <property type="project" value="UniProtKB-UniRule"/>
</dbReference>
<gene>
    <name evidence="12" type="ORF">ElyMa_006099200</name>
</gene>
<dbReference type="InterPro" id="IPR039808">
    <property type="entry name" value="Cadherin"/>
</dbReference>
<feature type="domain" description="Cadherin" evidence="11">
    <location>
        <begin position="411"/>
        <end position="511"/>
    </location>
</feature>
<dbReference type="GO" id="GO:0016477">
    <property type="term" value="P:cell migration"/>
    <property type="evidence" value="ECO:0007669"/>
    <property type="project" value="TreeGrafter"/>
</dbReference>
<evidence type="ECO:0000256" key="10">
    <source>
        <dbReference type="SAM" id="Phobius"/>
    </source>
</evidence>
<dbReference type="Proteomes" id="UP000762676">
    <property type="component" value="Unassembled WGS sequence"/>
</dbReference>
<dbReference type="InterPro" id="IPR015919">
    <property type="entry name" value="Cadherin-like_sf"/>
</dbReference>
<evidence type="ECO:0000256" key="8">
    <source>
        <dbReference type="PROSITE-ProRule" id="PRU00043"/>
    </source>
</evidence>